<reference evidence="2" key="2">
    <citation type="submission" date="2021-04" db="EMBL/GenBank/DDBJ databases">
        <authorList>
            <person name="Podell S."/>
        </authorList>
    </citation>
    <scope>NUCLEOTIDE SEQUENCE</scope>
    <source>
        <strain evidence="2">Hildebrandi</strain>
    </source>
</reference>
<feature type="compositionally biased region" description="Basic and acidic residues" evidence="1">
    <location>
        <begin position="52"/>
        <end position="61"/>
    </location>
</feature>
<proteinExistence type="predicted"/>
<dbReference type="AlphaFoldDB" id="A0A9K3LWN9"/>
<organism evidence="2 3">
    <name type="scientific">Nitzschia inconspicua</name>
    <dbReference type="NCBI Taxonomy" id="303405"/>
    <lineage>
        <taxon>Eukaryota</taxon>
        <taxon>Sar</taxon>
        <taxon>Stramenopiles</taxon>
        <taxon>Ochrophyta</taxon>
        <taxon>Bacillariophyta</taxon>
        <taxon>Bacillariophyceae</taxon>
        <taxon>Bacillariophycidae</taxon>
        <taxon>Bacillariales</taxon>
        <taxon>Bacillariaceae</taxon>
        <taxon>Nitzschia</taxon>
    </lineage>
</organism>
<sequence length="430" mass="46358">MGWDDGDAFSRDPFGDPSSDCFGNAIEDVDPFLEGNDSFGGDKEWTAFNDGGTEHENDSTKRRERARQSSSKSSRDLSRAITKSSGVNGSRGSRSGQRPSSLNRQERASTRTSASAKRTHSSGGRCSGHVVNSSRTGRSSPSPVTSASGRRSDYGASDPASFDSFLPEDAGDNPFRIGMDSPGTPSSARKKYSEGNSGFADFDACFDGPPPPPIVDSPSSIRKSSAPLKSRHQAKVIHDRHGRAQRMTSREERTRNRHSESRRSTVKDSIFSSLNGFGDDEDADNNVGLSVFLSEKSGRSSGRQRRGASGNDSVGAHSTQSAPAANHGHYQQRQHRRGSTKSSSNDDAYAHGISASPRRSRPGRNLRGRLPPSGAQQRRSRSSVSDSDCDTAHQQHQTLSLDVAALAEHGHLEVIDGKMRLVLDVEALTR</sequence>
<dbReference type="EMBL" id="JAGRRH010000005">
    <property type="protein sequence ID" value="KAG7369677.1"/>
    <property type="molecule type" value="Genomic_DNA"/>
</dbReference>
<feature type="region of interest" description="Disordered" evidence="1">
    <location>
        <begin position="1"/>
        <end position="393"/>
    </location>
</feature>
<evidence type="ECO:0000313" key="3">
    <source>
        <dbReference type="Proteomes" id="UP000693970"/>
    </source>
</evidence>
<protein>
    <submittedName>
        <fullName evidence="2">Uncharacterized protein</fullName>
    </submittedName>
</protein>
<evidence type="ECO:0000256" key="1">
    <source>
        <dbReference type="SAM" id="MobiDB-lite"/>
    </source>
</evidence>
<comment type="caution">
    <text evidence="2">The sequence shown here is derived from an EMBL/GenBank/DDBJ whole genome shotgun (WGS) entry which is preliminary data.</text>
</comment>
<keyword evidence="3" id="KW-1185">Reference proteome</keyword>
<feature type="compositionally biased region" description="Low complexity" evidence="1">
    <location>
        <begin position="84"/>
        <end position="101"/>
    </location>
</feature>
<reference evidence="2" key="1">
    <citation type="journal article" date="2021" name="Sci. Rep.">
        <title>Diploid genomic architecture of Nitzschia inconspicua, an elite biomass production diatom.</title>
        <authorList>
            <person name="Oliver A."/>
            <person name="Podell S."/>
            <person name="Pinowska A."/>
            <person name="Traller J.C."/>
            <person name="Smith S.R."/>
            <person name="McClure R."/>
            <person name="Beliaev A."/>
            <person name="Bohutskyi P."/>
            <person name="Hill E.A."/>
            <person name="Rabines A."/>
            <person name="Zheng H."/>
            <person name="Allen L.Z."/>
            <person name="Kuo A."/>
            <person name="Grigoriev I.V."/>
            <person name="Allen A.E."/>
            <person name="Hazlebeck D."/>
            <person name="Allen E.E."/>
        </authorList>
    </citation>
    <scope>NUCLEOTIDE SEQUENCE</scope>
    <source>
        <strain evidence="2">Hildebrandi</strain>
    </source>
</reference>
<feature type="compositionally biased region" description="Basic and acidic residues" evidence="1">
    <location>
        <begin position="248"/>
        <end position="266"/>
    </location>
</feature>
<gene>
    <name evidence="2" type="ORF">IV203_027423</name>
</gene>
<feature type="compositionally biased region" description="Polar residues" evidence="1">
    <location>
        <begin position="110"/>
        <end position="149"/>
    </location>
</feature>
<feature type="compositionally biased region" description="Basic residues" evidence="1">
    <location>
        <begin position="358"/>
        <end position="367"/>
    </location>
</feature>
<name>A0A9K3LWN9_9STRA</name>
<feature type="compositionally biased region" description="Basic residues" evidence="1">
    <location>
        <begin position="330"/>
        <end position="339"/>
    </location>
</feature>
<evidence type="ECO:0000313" key="2">
    <source>
        <dbReference type="EMBL" id="KAG7369677.1"/>
    </source>
</evidence>
<feature type="compositionally biased region" description="Basic residues" evidence="1">
    <location>
        <begin position="229"/>
        <end position="244"/>
    </location>
</feature>
<dbReference type="Proteomes" id="UP000693970">
    <property type="component" value="Unassembled WGS sequence"/>
</dbReference>
<accession>A0A9K3LWN9</accession>